<dbReference type="EMBL" id="JACMHY010000001">
    <property type="protein sequence ID" value="MBC2863539.1"/>
    <property type="molecule type" value="Genomic_DNA"/>
</dbReference>
<proteinExistence type="predicted"/>
<comment type="caution">
    <text evidence="1">The sequence shown here is derived from an EMBL/GenBank/DDBJ whole genome shotgun (WGS) entry which is preliminary data.</text>
</comment>
<evidence type="ECO:0000313" key="2">
    <source>
        <dbReference type="Proteomes" id="UP000517694"/>
    </source>
</evidence>
<dbReference type="AlphaFoldDB" id="A0A7X1HUT1"/>
<evidence type="ECO:0000313" key="1">
    <source>
        <dbReference type="EMBL" id="MBC2863539.1"/>
    </source>
</evidence>
<sequence>MKIVLSAAYVLPGTTEETEETQRRGKRTGGAVTGWDITPSGVESILSLVGLAADDLGKDIKGYGTSVEEAARRAGTISGPYCGAAPTGPVGAAVANFVSDTQAQITFMAARIKKTMDGTVEATAAYIDGDLAMAARSQREAAKVPTAAELRAVAGQADRQGGGE</sequence>
<keyword evidence="2" id="KW-1185">Reference proteome</keyword>
<gene>
    <name evidence="1" type="ORF">H1R13_00570</name>
</gene>
<dbReference type="InterPro" id="IPR045436">
    <property type="entry name" value="DUF6507"/>
</dbReference>
<dbReference type="Pfam" id="PF20117">
    <property type="entry name" value="DUF6507"/>
    <property type="match status" value="1"/>
</dbReference>
<reference evidence="1 2" key="1">
    <citation type="submission" date="2020-08" db="EMBL/GenBank/DDBJ databases">
        <title>Whole-Genome Sequence of French Clinical Streptomyces mexicanus Strain Q0842.</title>
        <authorList>
            <person name="Boxberger M."/>
            <person name="La Scola B."/>
        </authorList>
    </citation>
    <scope>NUCLEOTIDE SEQUENCE [LARGE SCALE GENOMIC DNA]</scope>
    <source>
        <strain evidence="1 2">Marseille-Q0842</strain>
    </source>
</reference>
<name>A0A7X1HUT1_9ACTN</name>
<organism evidence="1 2">
    <name type="scientific">Streptomyces mexicanus</name>
    <dbReference type="NCBI Taxonomy" id="178566"/>
    <lineage>
        <taxon>Bacteria</taxon>
        <taxon>Bacillati</taxon>
        <taxon>Actinomycetota</taxon>
        <taxon>Actinomycetes</taxon>
        <taxon>Kitasatosporales</taxon>
        <taxon>Streptomycetaceae</taxon>
        <taxon>Streptomyces</taxon>
    </lineage>
</organism>
<protein>
    <submittedName>
        <fullName evidence="1">Uncharacterized protein</fullName>
    </submittedName>
</protein>
<dbReference type="Proteomes" id="UP000517694">
    <property type="component" value="Unassembled WGS sequence"/>
</dbReference>
<dbReference type="RefSeq" id="WP_185946806.1">
    <property type="nucleotide sequence ID" value="NZ_JACMHY010000001.1"/>
</dbReference>
<accession>A0A7X1HUT1</accession>